<evidence type="ECO:0000313" key="20">
    <source>
        <dbReference type="Proteomes" id="UP000255523"/>
    </source>
</evidence>
<keyword evidence="6 19" id="KW-0808">Transferase</keyword>
<dbReference type="Gene3D" id="1.10.287.130">
    <property type="match status" value="1"/>
</dbReference>
<evidence type="ECO:0000256" key="5">
    <source>
        <dbReference type="ARBA" id="ARBA00022553"/>
    </source>
</evidence>
<dbReference type="SMART" id="SM00388">
    <property type="entry name" value="HisKA"/>
    <property type="match status" value="1"/>
</dbReference>
<dbReference type="SMART" id="SM00387">
    <property type="entry name" value="HATPase_c"/>
    <property type="match status" value="1"/>
</dbReference>
<dbReference type="GO" id="GO:0005886">
    <property type="term" value="C:plasma membrane"/>
    <property type="evidence" value="ECO:0007669"/>
    <property type="project" value="UniProtKB-SubCell"/>
</dbReference>
<keyword evidence="20" id="KW-1185">Reference proteome</keyword>
<evidence type="ECO:0000256" key="10">
    <source>
        <dbReference type="ARBA" id="ARBA00022840"/>
    </source>
</evidence>
<dbReference type="InterPro" id="IPR003594">
    <property type="entry name" value="HATPase_dom"/>
</dbReference>
<evidence type="ECO:0000256" key="12">
    <source>
        <dbReference type="ARBA" id="ARBA00023012"/>
    </source>
</evidence>
<dbReference type="InterPro" id="IPR003660">
    <property type="entry name" value="HAMP_dom"/>
</dbReference>
<evidence type="ECO:0000256" key="13">
    <source>
        <dbReference type="ARBA" id="ARBA00023136"/>
    </source>
</evidence>
<feature type="transmembrane region" description="Helical" evidence="16">
    <location>
        <begin position="183"/>
        <end position="205"/>
    </location>
</feature>
<dbReference type="PROSITE" id="PS50109">
    <property type="entry name" value="HIS_KIN"/>
    <property type="match status" value="1"/>
</dbReference>
<evidence type="ECO:0000256" key="8">
    <source>
        <dbReference type="ARBA" id="ARBA00022741"/>
    </source>
</evidence>
<dbReference type="SUPFAM" id="SSF47384">
    <property type="entry name" value="Homodimeric domain of signal transducing histidine kinase"/>
    <property type="match status" value="1"/>
</dbReference>
<feature type="domain" description="Histidine kinase" evidence="17">
    <location>
        <begin position="261"/>
        <end position="462"/>
    </location>
</feature>
<keyword evidence="13 16" id="KW-0472">Membrane</keyword>
<dbReference type="Pfam" id="PF02518">
    <property type="entry name" value="HATPase_c"/>
    <property type="match status" value="1"/>
</dbReference>
<dbReference type="GO" id="GO:0005524">
    <property type="term" value="F:ATP binding"/>
    <property type="evidence" value="ECO:0007669"/>
    <property type="project" value="UniProtKB-KW"/>
</dbReference>
<feature type="compositionally biased region" description="Basic and acidic residues" evidence="15">
    <location>
        <begin position="469"/>
        <end position="495"/>
    </location>
</feature>
<keyword evidence="9 19" id="KW-0418">Kinase</keyword>
<evidence type="ECO:0000256" key="2">
    <source>
        <dbReference type="ARBA" id="ARBA00004651"/>
    </source>
</evidence>
<keyword evidence="14" id="KW-0175">Coiled coil</keyword>
<keyword evidence="11 16" id="KW-1133">Transmembrane helix</keyword>
<evidence type="ECO:0000256" key="7">
    <source>
        <dbReference type="ARBA" id="ARBA00022692"/>
    </source>
</evidence>
<dbReference type="InterPro" id="IPR005467">
    <property type="entry name" value="His_kinase_dom"/>
</dbReference>
<evidence type="ECO:0000256" key="16">
    <source>
        <dbReference type="SAM" id="Phobius"/>
    </source>
</evidence>
<keyword evidence="7 16" id="KW-0812">Transmembrane</keyword>
<evidence type="ECO:0000256" key="1">
    <source>
        <dbReference type="ARBA" id="ARBA00000085"/>
    </source>
</evidence>
<dbReference type="RefSeq" id="WP_022790007.1">
    <property type="nucleotide sequence ID" value="NZ_UHFX01000003.1"/>
</dbReference>
<keyword evidence="10" id="KW-0067">ATP-binding</keyword>
<evidence type="ECO:0000256" key="3">
    <source>
        <dbReference type="ARBA" id="ARBA00012438"/>
    </source>
</evidence>
<dbReference type="PANTHER" id="PTHR45528">
    <property type="entry name" value="SENSOR HISTIDINE KINASE CPXA"/>
    <property type="match status" value="1"/>
</dbReference>
<dbReference type="Pfam" id="PF00512">
    <property type="entry name" value="HisKA"/>
    <property type="match status" value="1"/>
</dbReference>
<organism evidence="19 20">
    <name type="scientific">Faecalicoccus pleomorphus</name>
    <dbReference type="NCBI Taxonomy" id="1323"/>
    <lineage>
        <taxon>Bacteria</taxon>
        <taxon>Bacillati</taxon>
        <taxon>Bacillota</taxon>
        <taxon>Erysipelotrichia</taxon>
        <taxon>Erysipelotrichales</taxon>
        <taxon>Erysipelotrichaceae</taxon>
        <taxon>Faecalicoccus</taxon>
    </lineage>
</organism>
<dbReference type="PROSITE" id="PS50885">
    <property type="entry name" value="HAMP"/>
    <property type="match status" value="1"/>
</dbReference>
<proteinExistence type="predicted"/>
<feature type="transmembrane region" description="Helical" evidence="16">
    <location>
        <begin position="15"/>
        <end position="34"/>
    </location>
</feature>
<comment type="catalytic activity">
    <reaction evidence="1">
        <text>ATP + protein L-histidine = ADP + protein N-phospho-L-histidine.</text>
        <dbReference type="EC" id="2.7.13.3"/>
    </reaction>
</comment>
<dbReference type="InterPro" id="IPR036097">
    <property type="entry name" value="HisK_dim/P_sf"/>
</dbReference>
<evidence type="ECO:0000256" key="14">
    <source>
        <dbReference type="SAM" id="Coils"/>
    </source>
</evidence>
<name>A0A380LL18_9FIRM</name>
<dbReference type="SUPFAM" id="SSF55874">
    <property type="entry name" value="ATPase domain of HSP90 chaperone/DNA topoisomerase II/histidine kinase"/>
    <property type="match status" value="1"/>
</dbReference>
<evidence type="ECO:0000256" key="4">
    <source>
        <dbReference type="ARBA" id="ARBA00022475"/>
    </source>
</evidence>
<dbReference type="EMBL" id="UHFX01000003">
    <property type="protein sequence ID" value="SUO03895.1"/>
    <property type="molecule type" value="Genomic_DNA"/>
</dbReference>
<dbReference type="AlphaFoldDB" id="A0A380LL18"/>
<keyword evidence="5" id="KW-0597">Phosphoprotein</keyword>
<evidence type="ECO:0000259" key="18">
    <source>
        <dbReference type="PROSITE" id="PS50885"/>
    </source>
</evidence>
<feature type="region of interest" description="Disordered" evidence="15">
    <location>
        <begin position="460"/>
        <end position="495"/>
    </location>
</feature>
<dbReference type="EC" id="2.7.13.3" evidence="3"/>
<comment type="subcellular location">
    <subcellularLocation>
        <location evidence="2">Cell membrane</location>
        <topology evidence="2">Multi-pass membrane protein</topology>
    </subcellularLocation>
</comment>
<keyword evidence="8" id="KW-0547">Nucleotide-binding</keyword>
<dbReference type="GeneID" id="77461752"/>
<evidence type="ECO:0000256" key="9">
    <source>
        <dbReference type="ARBA" id="ARBA00022777"/>
    </source>
</evidence>
<dbReference type="InterPro" id="IPR003661">
    <property type="entry name" value="HisK_dim/P_dom"/>
</dbReference>
<dbReference type="GO" id="GO:0000155">
    <property type="term" value="F:phosphorelay sensor kinase activity"/>
    <property type="evidence" value="ECO:0007669"/>
    <property type="project" value="InterPro"/>
</dbReference>
<reference evidence="19 20" key="1">
    <citation type="submission" date="2018-06" db="EMBL/GenBank/DDBJ databases">
        <authorList>
            <consortium name="Pathogen Informatics"/>
            <person name="Doyle S."/>
        </authorList>
    </citation>
    <scope>NUCLEOTIDE SEQUENCE [LARGE SCALE GENOMIC DNA]</scope>
    <source>
        <strain evidence="19 20">NCTC11087</strain>
    </source>
</reference>
<dbReference type="Gene3D" id="3.30.565.10">
    <property type="entry name" value="Histidine kinase-like ATPase, C-terminal domain"/>
    <property type="match status" value="1"/>
</dbReference>
<dbReference type="Proteomes" id="UP000255523">
    <property type="component" value="Unassembled WGS sequence"/>
</dbReference>
<dbReference type="InterPro" id="IPR036890">
    <property type="entry name" value="HATPase_C_sf"/>
</dbReference>
<dbReference type="OrthoDB" id="9780718at2"/>
<dbReference type="PANTHER" id="PTHR45528:SF1">
    <property type="entry name" value="SENSOR HISTIDINE KINASE CPXA"/>
    <property type="match status" value="1"/>
</dbReference>
<dbReference type="Gene3D" id="6.10.340.10">
    <property type="match status" value="1"/>
</dbReference>
<sequence>MFSQFFKKLSLTQQVLLMILLFISFFATFFFFYLSNNIDNMIANQMYTTMSSRQQPIVSLLKSNLLGAGDAYDAIYKALSSDNIQTNCIVSKDSKSNEMQITILNPDNAGNVDQSLYHYLIDQSTAMVAKDDEDMQGMISNQGIQYYYRLQQVQTANGVIVLVSFMDDAYPQSIRNTLVESTVYGTILAFCIFIIIMMIWVFSIIHPLNQIKSYIAQVKQGKEVELHLNRDDEIGEVAKELVNMKDELQKQEKVKEEMIHNISHDLKTPIATIKSYSESIKDGVYPYGTLEKSIDVILDNANRLEAKVHNLLYLNRIEYLITSDAEGVVTNMKEVVEEVVLNSAVIRPEIRIITDVEEVFFDGLLESWRVCIENIMENAFRYAKSYIQITVRENDLQISNDGPKMPEDRIDALFRPYEKGEGGRFGLGLSIVSRVVKANKYHVKGFNTEDGVCFRIYRDVPKPKKKPNDRKGWRDNKAHENKKEQESKDNKEDLT</sequence>
<evidence type="ECO:0000256" key="11">
    <source>
        <dbReference type="ARBA" id="ARBA00022989"/>
    </source>
</evidence>
<gene>
    <name evidence="19" type="primary">cssS</name>
    <name evidence="19" type="ORF">NCTC11087_00775</name>
</gene>
<evidence type="ECO:0000256" key="15">
    <source>
        <dbReference type="SAM" id="MobiDB-lite"/>
    </source>
</evidence>
<keyword evidence="4" id="KW-1003">Cell membrane</keyword>
<feature type="coiled-coil region" evidence="14">
    <location>
        <begin position="234"/>
        <end position="261"/>
    </location>
</feature>
<dbReference type="InterPro" id="IPR050398">
    <property type="entry name" value="HssS/ArlS-like"/>
</dbReference>
<evidence type="ECO:0000256" key="6">
    <source>
        <dbReference type="ARBA" id="ARBA00022679"/>
    </source>
</evidence>
<protein>
    <recommendedName>
        <fullName evidence="3">histidine kinase</fullName>
        <ecNumber evidence="3">2.7.13.3</ecNumber>
    </recommendedName>
</protein>
<dbReference type="CDD" id="cd00082">
    <property type="entry name" value="HisKA"/>
    <property type="match status" value="1"/>
</dbReference>
<feature type="domain" description="HAMP" evidence="18">
    <location>
        <begin position="202"/>
        <end position="253"/>
    </location>
</feature>
<keyword evidence="12" id="KW-0902">Two-component regulatory system</keyword>
<accession>A0A380LL18</accession>
<evidence type="ECO:0000259" key="17">
    <source>
        <dbReference type="PROSITE" id="PS50109"/>
    </source>
</evidence>
<evidence type="ECO:0000313" key="19">
    <source>
        <dbReference type="EMBL" id="SUO03895.1"/>
    </source>
</evidence>